<dbReference type="GO" id="GO:0008168">
    <property type="term" value="F:methyltransferase activity"/>
    <property type="evidence" value="ECO:0007669"/>
    <property type="project" value="UniProtKB-KW"/>
</dbReference>
<dbReference type="STRING" id="519424.AZF04_04320"/>
<dbReference type="Pfam" id="PF13649">
    <property type="entry name" value="Methyltransf_25"/>
    <property type="match status" value="1"/>
</dbReference>
<dbReference type="InterPro" id="IPR029063">
    <property type="entry name" value="SAM-dependent_MTases_sf"/>
</dbReference>
<name>A0A161PGU1_9BACI</name>
<dbReference type="Gene3D" id="3.40.50.150">
    <property type="entry name" value="Vaccinia Virus protein VP39"/>
    <property type="match status" value="1"/>
</dbReference>
<reference evidence="4" key="1">
    <citation type="submission" date="2016-02" db="EMBL/GenBank/DDBJ databases">
        <title>Genome sequence of Bacillus trypoxylicola KCTC 13244(T).</title>
        <authorList>
            <person name="Jeong H."/>
            <person name="Park S.-H."/>
            <person name="Choi S.-K."/>
        </authorList>
    </citation>
    <scope>NUCLEOTIDE SEQUENCE [LARGE SCALE GENOMIC DNA]</scope>
    <source>
        <strain evidence="4">KCTC 13244</strain>
    </source>
</reference>
<dbReference type="OrthoDB" id="9811589at2"/>
<evidence type="ECO:0000259" key="3">
    <source>
        <dbReference type="Pfam" id="PF13649"/>
    </source>
</evidence>
<sequence length="246" mass="28348">MNYMIFAALYDHLMSEAPYDRWLDYVKNNSNPALKGLDIMDVGCGTGEMVIRYGQEGANVTGIDLSSEMLLVAKEKTDKLGLTPFLIEQDMASLPFIGEFDVITVFCDSLNYLKTETDVKSAFTSFFQQLKTGGMLLFDVHSPYKITNVYSNQTFADDGDEISYIWNSFEGKEVLSIEHELTFFVKNEDNLYQRHEELHFQRTYPIANYKEWLEEIGFVVEKIEADFRAEAPCEESERIFFKAVKK</sequence>
<dbReference type="GO" id="GO:0032259">
    <property type="term" value="P:methylation"/>
    <property type="evidence" value="ECO:0007669"/>
    <property type="project" value="UniProtKB-KW"/>
</dbReference>
<keyword evidence="2 4" id="KW-0808">Transferase</keyword>
<organism evidence="4 5">
    <name type="scientific">Alkalihalobacillus trypoxylicola</name>
    <dbReference type="NCBI Taxonomy" id="519424"/>
    <lineage>
        <taxon>Bacteria</taxon>
        <taxon>Bacillati</taxon>
        <taxon>Bacillota</taxon>
        <taxon>Bacilli</taxon>
        <taxon>Bacillales</taxon>
        <taxon>Bacillaceae</taxon>
        <taxon>Alkalihalobacillus</taxon>
    </lineage>
</organism>
<protein>
    <submittedName>
        <fullName evidence="4">Methyltransferase</fullName>
    </submittedName>
</protein>
<evidence type="ECO:0000256" key="2">
    <source>
        <dbReference type="ARBA" id="ARBA00022679"/>
    </source>
</evidence>
<evidence type="ECO:0000313" key="5">
    <source>
        <dbReference type="Proteomes" id="UP000075806"/>
    </source>
</evidence>
<proteinExistence type="predicted"/>
<keyword evidence="5" id="KW-1185">Reference proteome</keyword>
<dbReference type="Gene3D" id="2.20.25.110">
    <property type="entry name" value="S-adenosyl-L-methionine-dependent methyltransferases"/>
    <property type="match status" value="1"/>
</dbReference>
<dbReference type="EMBL" id="LTAO01000012">
    <property type="protein sequence ID" value="KYG32004.1"/>
    <property type="molecule type" value="Genomic_DNA"/>
</dbReference>
<dbReference type="InterPro" id="IPR041698">
    <property type="entry name" value="Methyltransf_25"/>
</dbReference>
<comment type="caution">
    <text evidence="4">The sequence shown here is derived from an EMBL/GenBank/DDBJ whole genome shotgun (WGS) entry which is preliminary data.</text>
</comment>
<dbReference type="Proteomes" id="UP000075806">
    <property type="component" value="Unassembled WGS sequence"/>
</dbReference>
<dbReference type="AlphaFoldDB" id="A0A161PGU1"/>
<dbReference type="CDD" id="cd02440">
    <property type="entry name" value="AdoMet_MTases"/>
    <property type="match status" value="1"/>
</dbReference>
<accession>A0A161PGU1</accession>
<dbReference type="PANTHER" id="PTHR43861">
    <property type="entry name" value="TRANS-ACONITATE 2-METHYLTRANSFERASE-RELATED"/>
    <property type="match status" value="1"/>
</dbReference>
<dbReference type="SUPFAM" id="SSF53335">
    <property type="entry name" value="S-adenosyl-L-methionine-dependent methyltransferases"/>
    <property type="match status" value="1"/>
</dbReference>
<dbReference type="PANTHER" id="PTHR43861:SF1">
    <property type="entry name" value="TRANS-ACONITATE 2-METHYLTRANSFERASE"/>
    <property type="match status" value="1"/>
</dbReference>
<feature type="domain" description="Methyltransferase" evidence="3">
    <location>
        <begin position="39"/>
        <end position="134"/>
    </location>
</feature>
<gene>
    <name evidence="4" type="ORF">AZF04_04320</name>
</gene>
<evidence type="ECO:0000313" key="4">
    <source>
        <dbReference type="EMBL" id="KYG32004.1"/>
    </source>
</evidence>
<keyword evidence="1 4" id="KW-0489">Methyltransferase</keyword>
<dbReference type="RefSeq" id="WP_061948346.1">
    <property type="nucleotide sequence ID" value="NZ_LTAO01000012.1"/>
</dbReference>
<evidence type="ECO:0000256" key="1">
    <source>
        <dbReference type="ARBA" id="ARBA00022603"/>
    </source>
</evidence>